<dbReference type="GO" id="GO:0000162">
    <property type="term" value="P:L-tryptophan biosynthetic process"/>
    <property type="evidence" value="ECO:0007669"/>
    <property type="project" value="TreeGrafter"/>
</dbReference>
<dbReference type="GO" id="GO:0004049">
    <property type="term" value="F:anthranilate synthase activity"/>
    <property type="evidence" value="ECO:0007669"/>
    <property type="project" value="TreeGrafter"/>
</dbReference>
<keyword evidence="1" id="KW-0315">Glutamine amidotransferase</keyword>
<dbReference type="PROSITE" id="PS51273">
    <property type="entry name" value="GATASE_TYPE_1"/>
    <property type="match status" value="1"/>
</dbReference>
<evidence type="ECO:0000313" key="4">
    <source>
        <dbReference type="Proteomes" id="UP000193355"/>
    </source>
</evidence>
<dbReference type="PRINTS" id="PR00099">
    <property type="entry name" value="CPSGATASE"/>
</dbReference>
<dbReference type="SUPFAM" id="SSF52317">
    <property type="entry name" value="Class I glutamine amidotransferase-like"/>
    <property type="match status" value="1"/>
</dbReference>
<gene>
    <name evidence="3" type="ORF">SAMN06275492_14016</name>
</gene>
<dbReference type="InterPro" id="IPR050472">
    <property type="entry name" value="Anth_synth/Amidotransfase"/>
</dbReference>
<dbReference type="PRINTS" id="PR00096">
    <property type="entry name" value="GATASE"/>
</dbReference>
<dbReference type="PANTHER" id="PTHR43418">
    <property type="entry name" value="MULTIFUNCTIONAL TRYPTOPHAN BIOSYNTHESIS PROTEIN-RELATED"/>
    <property type="match status" value="1"/>
</dbReference>
<dbReference type="InterPro" id="IPR017926">
    <property type="entry name" value="GATASE"/>
</dbReference>
<dbReference type="OrthoDB" id="9804328at2"/>
<dbReference type="EMBL" id="FXBB01000040">
    <property type="protein sequence ID" value="SMG46577.1"/>
    <property type="molecule type" value="Genomic_DNA"/>
</dbReference>
<dbReference type="Gene3D" id="3.40.50.880">
    <property type="match status" value="1"/>
</dbReference>
<evidence type="ECO:0000313" key="3">
    <source>
        <dbReference type="EMBL" id="SMG46577.1"/>
    </source>
</evidence>
<feature type="domain" description="Glutamine amidotransferase" evidence="2">
    <location>
        <begin position="3"/>
        <end position="184"/>
    </location>
</feature>
<dbReference type="RefSeq" id="WP_085545471.1">
    <property type="nucleotide sequence ID" value="NZ_FXBB01000040.1"/>
</dbReference>
<dbReference type="FunFam" id="3.40.50.880:FF:000003">
    <property type="entry name" value="Anthranilate synthase component II"/>
    <property type="match status" value="1"/>
</dbReference>
<dbReference type="AlphaFoldDB" id="A0A1X7KYZ6"/>
<keyword evidence="4" id="KW-1185">Reference proteome</keyword>
<dbReference type="InterPro" id="IPR006221">
    <property type="entry name" value="TrpG/PapA_dom"/>
</dbReference>
<name>A0A1X7KYZ6_9BACT</name>
<dbReference type="PANTHER" id="PTHR43418:SF4">
    <property type="entry name" value="MULTIFUNCTIONAL TRYPTOPHAN BIOSYNTHESIS PROTEIN"/>
    <property type="match status" value="1"/>
</dbReference>
<dbReference type="GO" id="GO:0005829">
    <property type="term" value="C:cytosol"/>
    <property type="evidence" value="ECO:0007669"/>
    <property type="project" value="TreeGrafter"/>
</dbReference>
<evidence type="ECO:0000259" key="2">
    <source>
        <dbReference type="Pfam" id="PF00117"/>
    </source>
</evidence>
<reference evidence="4" key="1">
    <citation type="submission" date="2017-04" db="EMBL/GenBank/DDBJ databases">
        <authorList>
            <person name="Varghese N."/>
            <person name="Submissions S."/>
        </authorList>
    </citation>
    <scope>NUCLEOTIDE SEQUENCE [LARGE SCALE GENOMIC DNA]</scope>
    <source>
        <strain evidence="4">USBA 82</strain>
    </source>
</reference>
<dbReference type="STRING" id="561720.SAMN06275492_14016"/>
<dbReference type="Proteomes" id="UP000193355">
    <property type="component" value="Unassembled WGS sequence"/>
</dbReference>
<dbReference type="InterPro" id="IPR029062">
    <property type="entry name" value="Class_I_gatase-like"/>
</dbReference>
<dbReference type="Pfam" id="PF00117">
    <property type="entry name" value="GATase"/>
    <property type="match status" value="1"/>
</dbReference>
<organism evidence="3 4">
    <name type="scientific">Dethiosulfovibrio salsuginis</name>
    <dbReference type="NCBI Taxonomy" id="561720"/>
    <lineage>
        <taxon>Bacteria</taxon>
        <taxon>Thermotogati</taxon>
        <taxon>Synergistota</taxon>
        <taxon>Synergistia</taxon>
        <taxon>Synergistales</taxon>
        <taxon>Dethiosulfovibrionaceae</taxon>
        <taxon>Dethiosulfovibrio</taxon>
    </lineage>
</organism>
<evidence type="ECO:0000256" key="1">
    <source>
        <dbReference type="ARBA" id="ARBA00022962"/>
    </source>
</evidence>
<sequence length="202" mass="22030">MILMIDNYDSFTWNLVQMLSDFDHVEVVRNDQLSLDELEAMEPDRVVISPGPGTPANAGLSKEAIDRFKGKVPVLGVCLGHQAMAEVFGGTVVRAPVPCHGKVSPVIHRGEGILSGLPSPFGATRYHSLTVDERSLPIELHVTARTEDGMIMAMEHREHALFGVQFHPEAILTEGGRVLLGNFCRLSSGTSERGCRRVKTCA</sequence>
<dbReference type="CDD" id="cd01743">
    <property type="entry name" value="GATase1_Anthranilate_Synthase"/>
    <property type="match status" value="1"/>
</dbReference>
<accession>A0A1X7KYZ6</accession>
<dbReference type="NCBIfam" id="TIGR00566">
    <property type="entry name" value="trpG_papA"/>
    <property type="match status" value="1"/>
</dbReference>
<dbReference type="PRINTS" id="PR00097">
    <property type="entry name" value="ANTSNTHASEII"/>
</dbReference>
<proteinExistence type="predicted"/>
<protein>
    <submittedName>
        <fullName evidence="3">Anthranilate synthase, component II</fullName>
    </submittedName>
</protein>